<feature type="transmembrane region" description="Helical" evidence="2">
    <location>
        <begin position="68"/>
        <end position="87"/>
    </location>
</feature>
<reference evidence="3" key="1">
    <citation type="submission" date="2021-01" db="EMBL/GenBank/DDBJ databases">
        <authorList>
            <person name="Corre E."/>
            <person name="Pelletier E."/>
            <person name="Niang G."/>
            <person name="Scheremetjew M."/>
            <person name="Finn R."/>
            <person name="Kale V."/>
            <person name="Holt S."/>
            <person name="Cochrane G."/>
            <person name="Meng A."/>
            <person name="Brown T."/>
            <person name="Cohen L."/>
        </authorList>
    </citation>
    <scope>NUCLEOTIDE SEQUENCE</scope>
    <source>
        <strain evidence="3">CCMP1510</strain>
    </source>
</reference>
<keyword evidence="2" id="KW-0472">Membrane</keyword>
<dbReference type="AlphaFoldDB" id="A0A7S3K0W3"/>
<feature type="compositionally biased region" description="Basic residues" evidence="1">
    <location>
        <begin position="1"/>
        <end position="14"/>
    </location>
</feature>
<dbReference type="PANTHER" id="PTHR28110">
    <property type="entry name" value="TRANSMEMBRANE PROTEIN"/>
    <property type="match status" value="1"/>
</dbReference>
<name>A0A7S3K0W3_9STRA</name>
<gene>
    <name evidence="3" type="ORF">ALAG00032_LOCUS9885</name>
</gene>
<dbReference type="PANTHER" id="PTHR28110:SF1">
    <property type="entry name" value="TRANSMEMBRANE PROTEIN"/>
    <property type="match status" value="1"/>
</dbReference>
<dbReference type="InterPro" id="IPR055323">
    <property type="entry name" value="C57A10.07/YOR238W"/>
</dbReference>
<keyword evidence="2" id="KW-0812">Transmembrane</keyword>
<proteinExistence type="predicted"/>
<evidence type="ECO:0008006" key="4">
    <source>
        <dbReference type="Google" id="ProtNLM"/>
    </source>
</evidence>
<evidence type="ECO:0000256" key="2">
    <source>
        <dbReference type="SAM" id="Phobius"/>
    </source>
</evidence>
<sequence>MLVRGEKHHTRRQQKGGMSVTHHREGRGESIDEEAAVFDSPIESSRRHHTHWRLLLWRKLRYLHYKRSIVVFTIILVISTIKVLLGLDKTELRKNFRTQRRVPRFNTSIPYDHLIVVAGHAVLMEIDKIGRADRDESIWYLEDYQRGQDLPFEFVTHVKAGVERAARDPNAMLLFSGGQTRPDAGPRSEALSYYLLAEYFNWWNFPFVAERTQLEEYARDSFENLLFSLCRFSELSYGRYPKQLSVVSFNFKRTRFERLHAPALRFPPHRFQFIPQNPLANYPRTRFNFARAAQGEANTILPFRRDPYACFSDLKKKRKSRDPFHRSVPYGGPSSCSKMAPLLSHCGPHYYNASKLPWAAT</sequence>
<dbReference type="GO" id="GO:0005737">
    <property type="term" value="C:cytoplasm"/>
    <property type="evidence" value="ECO:0007669"/>
    <property type="project" value="TreeGrafter"/>
</dbReference>
<evidence type="ECO:0000256" key="1">
    <source>
        <dbReference type="SAM" id="MobiDB-lite"/>
    </source>
</evidence>
<organism evidence="3">
    <name type="scientific">Aureoumbra lagunensis</name>
    <dbReference type="NCBI Taxonomy" id="44058"/>
    <lineage>
        <taxon>Eukaryota</taxon>
        <taxon>Sar</taxon>
        <taxon>Stramenopiles</taxon>
        <taxon>Ochrophyta</taxon>
        <taxon>Pelagophyceae</taxon>
        <taxon>Pelagomonadales</taxon>
        <taxon>Aureoumbra</taxon>
    </lineage>
</organism>
<keyword evidence="2" id="KW-1133">Transmembrane helix</keyword>
<evidence type="ECO:0000313" key="3">
    <source>
        <dbReference type="EMBL" id="CAE0369122.1"/>
    </source>
</evidence>
<protein>
    <recommendedName>
        <fullName evidence="4">DUF218 domain-containing protein</fullName>
    </recommendedName>
</protein>
<feature type="region of interest" description="Disordered" evidence="1">
    <location>
        <begin position="1"/>
        <end position="27"/>
    </location>
</feature>
<dbReference type="EMBL" id="HBIJ01014742">
    <property type="protein sequence ID" value="CAE0369122.1"/>
    <property type="molecule type" value="Transcribed_RNA"/>
</dbReference>
<accession>A0A7S3K0W3</accession>